<organism evidence="3 4">
    <name type="scientific">Thiohalocapsa halophila</name>
    <dbReference type="NCBI Taxonomy" id="69359"/>
    <lineage>
        <taxon>Bacteria</taxon>
        <taxon>Pseudomonadati</taxon>
        <taxon>Pseudomonadota</taxon>
        <taxon>Gammaproteobacteria</taxon>
        <taxon>Chromatiales</taxon>
        <taxon>Chromatiaceae</taxon>
        <taxon>Thiohalocapsa</taxon>
    </lineage>
</organism>
<keyword evidence="2" id="KW-1133">Transmembrane helix</keyword>
<dbReference type="RefSeq" id="WP_200240387.1">
    <property type="nucleotide sequence ID" value="NZ_NRRV01000053.1"/>
</dbReference>
<evidence type="ECO:0000256" key="2">
    <source>
        <dbReference type="SAM" id="Phobius"/>
    </source>
</evidence>
<evidence type="ECO:0000313" key="3">
    <source>
        <dbReference type="EMBL" id="MBK1632647.1"/>
    </source>
</evidence>
<keyword evidence="2" id="KW-0812">Transmembrane</keyword>
<keyword evidence="2" id="KW-0472">Membrane</keyword>
<dbReference type="EMBL" id="NRRV01000053">
    <property type="protein sequence ID" value="MBK1632647.1"/>
    <property type="molecule type" value="Genomic_DNA"/>
</dbReference>
<proteinExistence type="predicted"/>
<dbReference type="InterPro" id="IPR027417">
    <property type="entry name" value="P-loop_NTPase"/>
</dbReference>
<evidence type="ECO:0008006" key="5">
    <source>
        <dbReference type="Google" id="ProtNLM"/>
    </source>
</evidence>
<accession>A0ABS1CL34</accession>
<comment type="caution">
    <text evidence="3">The sequence shown here is derived from an EMBL/GenBank/DDBJ whole genome shotgun (WGS) entry which is preliminary data.</text>
</comment>
<evidence type="ECO:0000313" key="4">
    <source>
        <dbReference type="Proteomes" id="UP000748752"/>
    </source>
</evidence>
<name>A0ABS1CL34_9GAMM</name>
<protein>
    <recommendedName>
        <fullName evidence="5">ATP-binding protein</fullName>
    </recommendedName>
</protein>
<feature type="region of interest" description="Disordered" evidence="1">
    <location>
        <begin position="1"/>
        <end position="46"/>
    </location>
</feature>
<reference evidence="3 4" key="1">
    <citation type="journal article" date="2020" name="Microorganisms">
        <title>Osmotic Adaptation and Compatible Solute Biosynthesis of Phototrophic Bacteria as Revealed from Genome Analyses.</title>
        <authorList>
            <person name="Imhoff J.F."/>
            <person name="Rahn T."/>
            <person name="Kunzel S."/>
            <person name="Keller A."/>
            <person name="Neulinger S.C."/>
        </authorList>
    </citation>
    <scope>NUCLEOTIDE SEQUENCE [LARGE SCALE GENOMIC DNA]</scope>
    <source>
        <strain evidence="3 4">DSM 6210</strain>
    </source>
</reference>
<dbReference type="SUPFAM" id="SSF52540">
    <property type="entry name" value="P-loop containing nucleoside triphosphate hydrolases"/>
    <property type="match status" value="1"/>
</dbReference>
<sequence length="371" mass="40835">MSATETDVVADAELTPPQPVAAAMETPGDDPSAAHSLPTGVDEAGPEALVEDESEGPVPLYVGRDAQIAEAAEALLAGSSIVVRGKPGIGKRAFLRQVRGRLADQGGKVCLWPNVSTAKTMGFDLCEQVHEAIGLQVPESLIPPRFRASARRTGTVPFRHIRRAVNRMTAADQLNLALATLANVERKRVVLFVESLELPPTQADMLHQLAEYVQIAATHEEHNKRNRIMRLLWRFERQIELKALPRAEVRRWVEAWLERHPIHFAKPKLREAFVSAVCRDAGGVPAAVEGMLAAAAAEPEVSRRTVREMTHEAAVQYLDMTPLLIITAAGFMALRYISRGMGMQELMVMAGVGTSLFWVILYFARMMQAKR</sequence>
<dbReference type="Proteomes" id="UP000748752">
    <property type="component" value="Unassembled WGS sequence"/>
</dbReference>
<evidence type="ECO:0000256" key="1">
    <source>
        <dbReference type="SAM" id="MobiDB-lite"/>
    </source>
</evidence>
<feature type="transmembrane region" description="Helical" evidence="2">
    <location>
        <begin position="346"/>
        <end position="364"/>
    </location>
</feature>
<keyword evidence="4" id="KW-1185">Reference proteome</keyword>
<gene>
    <name evidence="3" type="ORF">CKO31_18245</name>
</gene>